<gene>
    <name evidence="2" type="ORF">BCR42DRAFT_423108</name>
</gene>
<name>A0A1X2I5M4_9FUNG</name>
<evidence type="ECO:0000256" key="1">
    <source>
        <dbReference type="SAM" id="MobiDB-lite"/>
    </source>
</evidence>
<keyword evidence="3" id="KW-1185">Reference proteome</keyword>
<organism evidence="2 3">
    <name type="scientific">Absidia repens</name>
    <dbReference type="NCBI Taxonomy" id="90262"/>
    <lineage>
        <taxon>Eukaryota</taxon>
        <taxon>Fungi</taxon>
        <taxon>Fungi incertae sedis</taxon>
        <taxon>Mucoromycota</taxon>
        <taxon>Mucoromycotina</taxon>
        <taxon>Mucoromycetes</taxon>
        <taxon>Mucorales</taxon>
        <taxon>Cunninghamellaceae</taxon>
        <taxon>Absidia</taxon>
    </lineage>
</organism>
<dbReference type="OrthoDB" id="5386199at2759"/>
<evidence type="ECO:0000313" key="2">
    <source>
        <dbReference type="EMBL" id="ORZ09811.1"/>
    </source>
</evidence>
<comment type="caution">
    <text evidence="2">The sequence shown here is derived from an EMBL/GenBank/DDBJ whole genome shotgun (WGS) entry which is preliminary data.</text>
</comment>
<accession>A0A1X2I5M4</accession>
<dbReference type="Proteomes" id="UP000193560">
    <property type="component" value="Unassembled WGS sequence"/>
</dbReference>
<proteinExistence type="predicted"/>
<evidence type="ECO:0000313" key="3">
    <source>
        <dbReference type="Proteomes" id="UP000193560"/>
    </source>
</evidence>
<sequence>MYFWESPAVQATGINEYMFMTALAASTCSTGALHFLLSPFISNIYLHTPPQVEMINASNSNTGFSHGDNDALGNPSPSINSKKDTITPKTTITLETMDIFARPKHTTVQLGDLKPTTRFLLTWTCTPKYLARHPDTSPGRFLLDRRGGVGDPQAMRQIFNVIQNQDRRQRVL</sequence>
<reference evidence="2 3" key="1">
    <citation type="submission" date="2016-07" db="EMBL/GenBank/DDBJ databases">
        <title>Pervasive Adenine N6-methylation of Active Genes in Fungi.</title>
        <authorList>
            <consortium name="DOE Joint Genome Institute"/>
            <person name="Mondo S.J."/>
            <person name="Dannebaum R.O."/>
            <person name="Kuo R.C."/>
            <person name="Labutti K."/>
            <person name="Haridas S."/>
            <person name="Kuo A."/>
            <person name="Salamov A."/>
            <person name="Ahrendt S.R."/>
            <person name="Lipzen A."/>
            <person name="Sullivan W."/>
            <person name="Andreopoulos W.B."/>
            <person name="Clum A."/>
            <person name="Lindquist E."/>
            <person name="Daum C."/>
            <person name="Ramamoorthy G.K."/>
            <person name="Gryganskyi A."/>
            <person name="Culley D."/>
            <person name="Magnuson J.K."/>
            <person name="James T.Y."/>
            <person name="O'Malley M.A."/>
            <person name="Stajich J.E."/>
            <person name="Spatafora J.W."/>
            <person name="Visel A."/>
            <person name="Grigoriev I.V."/>
        </authorList>
    </citation>
    <scope>NUCLEOTIDE SEQUENCE [LARGE SCALE GENOMIC DNA]</scope>
    <source>
        <strain evidence="2 3">NRRL 1336</strain>
    </source>
</reference>
<dbReference type="AlphaFoldDB" id="A0A1X2I5M4"/>
<feature type="region of interest" description="Disordered" evidence="1">
    <location>
        <begin position="65"/>
        <end position="84"/>
    </location>
</feature>
<dbReference type="EMBL" id="MCGE01000026">
    <property type="protein sequence ID" value="ORZ09811.1"/>
    <property type="molecule type" value="Genomic_DNA"/>
</dbReference>
<protein>
    <submittedName>
        <fullName evidence="2">Uncharacterized protein</fullName>
    </submittedName>
</protein>